<evidence type="ECO:0000313" key="1">
    <source>
        <dbReference type="EMBL" id="KAI3783579.1"/>
    </source>
</evidence>
<dbReference type="Proteomes" id="UP001056120">
    <property type="component" value="Linkage Group LG14"/>
</dbReference>
<sequence>METLSSNNGIRLSDLVKNLATNLSSILPLRKQQEIPEEIISEILSRLPVKTLLRFRSPFKLTIIEIMIFSLSSLSWRKIDVDLPVDIVGDWKHGVCVNSVMHFILPNNAFDLITEKFTIISIPVDAIGDATYRINYYKGLNTRVSNQPFLMKINGFLGLMCHNHVMEFGEMDTKRL</sequence>
<accession>A0ACB9GJ06</accession>
<organism evidence="1 2">
    <name type="scientific">Smallanthus sonchifolius</name>
    <dbReference type="NCBI Taxonomy" id="185202"/>
    <lineage>
        <taxon>Eukaryota</taxon>
        <taxon>Viridiplantae</taxon>
        <taxon>Streptophyta</taxon>
        <taxon>Embryophyta</taxon>
        <taxon>Tracheophyta</taxon>
        <taxon>Spermatophyta</taxon>
        <taxon>Magnoliopsida</taxon>
        <taxon>eudicotyledons</taxon>
        <taxon>Gunneridae</taxon>
        <taxon>Pentapetalae</taxon>
        <taxon>asterids</taxon>
        <taxon>campanulids</taxon>
        <taxon>Asterales</taxon>
        <taxon>Asteraceae</taxon>
        <taxon>Asteroideae</taxon>
        <taxon>Heliantheae alliance</taxon>
        <taxon>Millerieae</taxon>
        <taxon>Smallanthus</taxon>
    </lineage>
</organism>
<reference evidence="1 2" key="2">
    <citation type="journal article" date="2022" name="Mol. Ecol. Resour.">
        <title>The genomes of chicory, endive, great burdock and yacon provide insights into Asteraceae paleo-polyploidization history and plant inulin production.</title>
        <authorList>
            <person name="Fan W."/>
            <person name="Wang S."/>
            <person name="Wang H."/>
            <person name="Wang A."/>
            <person name="Jiang F."/>
            <person name="Liu H."/>
            <person name="Zhao H."/>
            <person name="Xu D."/>
            <person name="Zhang Y."/>
        </authorList>
    </citation>
    <scope>NUCLEOTIDE SEQUENCE [LARGE SCALE GENOMIC DNA]</scope>
    <source>
        <strain evidence="2">cv. Yunnan</strain>
        <tissue evidence="1">Leaves</tissue>
    </source>
</reference>
<reference evidence="2" key="1">
    <citation type="journal article" date="2022" name="Mol. Ecol. Resour.">
        <title>The genomes of chicory, endive, great burdock and yacon provide insights into Asteraceae palaeo-polyploidization history and plant inulin production.</title>
        <authorList>
            <person name="Fan W."/>
            <person name="Wang S."/>
            <person name="Wang H."/>
            <person name="Wang A."/>
            <person name="Jiang F."/>
            <person name="Liu H."/>
            <person name="Zhao H."/>
            <person name="Xu D."/>
            <person name="Zhang Y."/>
        </authorList>
    </citation>
    <scope>NUCLEOTIDE SEQUENCE [LARGE SCALE GENOMIC DNA]</scope>
    <source>
        <strain evidence="2">cv. Yunnan</strain>
    </source>
</reference>
<proteinExistence type="predicted"/>
<protein>
    <submittedName>
        <fullName evidence="1">Uncharacterized protein</fullName>
    </submittedName>
</protein>
<comment type="caution">
    <text evidence="1">The sequence shown here is derived from an EMBL/GenBank/DDBJ whole genome shotgun (WGS) entry which is preliminary data.</text>
</comment>
<gene>
    <name evidence="1" type="ORF">L1987_42663</name>
</gene>
<keyword evidence="2" id="KW-1185">Reference proteome</keyword>
<name>A0ACB9GJ06_9ASTR</name>
<dbReference type="EMBL" id="CM042031">
    <property type="protein sequence ID" value="KAI3783579.1"/>
    <property type="molecule type" value="Genomic_DNA"/>
</dbReference>
<evidence type="ECO:0000313" key="2">
    <source>
        <dbReference type="Proteomes" id="UP001056120"/>
    </source>
</evidence>